<feature type="compositionally biased region" description="Basic residues" evidence="1">
    <location>
        <begin position="503"/>
        <end position="529"/>
    </location>
</feature>
<feature type="region of interest" description="Disordered" evidence="1">
    <location>
        <begin position="460"/>
        <end position="529"/>
    </location>
</feature>
<evidence type="ECO:0000313" key="2">
    <source>
        <dbReference type="EMBL" id="KAG5187248.1"/>
    </source>
</evidence>
<accession>A0A835ZE22</accession>
<evidence type="ECO:0000256" key="1">
    <source>
        <dbReference type="SAM" id="MobiDB-lite"/>
    </source>
</evidence>
<keyword evidence="3" id="KW-1185">Reference proteome</keyword>
<proteinExistence type="predicted"/>
<dbReference type="AlphaFoldDB" id="A0A835ZE22"/>
<dbReference type="EMBL" id="JAFCMP010000090">
    <property type="protein sequence ID" value="KAG5187248.1"/>
    <property type="molecule type" value="Genomic_DNA"/>
</dbReference>
<feature type="region of interest" description="Disordered" evidence="1">
    <location>
        <begin position="131"/>
        <end position="150"/>
    </location>
</feature>
<name>A0A835ZE22_9STRA</name>
<sequence>MPQAAAPSPLQETMFNTRSLISCTATRFSFTRRAARITLTAPSPFSLSLFMRSRASAAIARSAASPTGTMYCPANACSATMMTSHALASSSLLWFSGVHAKAATTYAPREASTGDVGCSIMAATTALQAPAAASVSRHSAPPRQRPHDRQHDELDLLRVQVRCERGTERFGGARRQQRRATAIIRTELLDGERTADLDLVLVDLGGHGAQHGAAVGAQRARGCLGPAQGPLARGGLRSLCVVCACSAASASATAPMSPRPSAMSCHRWLAPLRRAASLSSLGVLCGSLALRMQRLKGAADAGRKLRLHVAAEHGRHQRARRHHAVVLLRELANRGELRVAADRRLANPPLLQLLEAAAQAGRKLLQRVVAQHGRQQRDRIHLLVVVPRLVVNRGDLLRAAVRRDAGPPTLQVLAARRTAARHPRRSPSAFVPGLYGFITARLAETWDSAATVARKGLDRAGQGQLSGHGGVEPMNEDDASETSVANEEDEEESAVEADERTGCKRHRFYWRRRQQRRQGQPRRRVQGQR</sequence>
<gene>
    <name evidence="2" type="ORF">JKP88DRAFT_243768</name>
</gene>
<feature type="compositionally biased region" description="Acidic residues" evidence="1">
    <location>
        <begin position="474"/>
        <end position="496"/>
    </location>
</feature>
<protein>
    <submittedName>
        <fullName evidence="2">Uncharacterized protein</fullName>
    </submittedName>
</protein>
<evidence type="ECO:0000313" key="3">
    <source>
        <dbReference type="Proteomes" id="UP000664859"/>
    </source>
</evidence>
<reference evidence="2" key="1">
    <citation type="submission" date="2021-02" db="EMBL/GenBank/DDBJ databases">
        <title>First Annotated Genome of the Yellow-green Alga Tribonema minus.</title>
        <authorList>
            <person name="Mahan K.M."/>
        </authorList>
    </citation>
    <scope>NUCLEOTIDE SEQUENCE</scope>
    <source>
        <strain evidence="2">UTEX B ZZ1240</strain>
    </source>
</reference>
<dbReference type="Proteomes" id="UP000664859">
    <property type="component" value="Unassembled WGS sequence"/>
</dbReference>
<organism evidence="2 3">
    <name type="scientific">Tribonema minus</name>
    <dbReference type="NCBI Taxonomy" id="303371"/>
    <lineage>
        <taxon>Eukaryota</taxon>
        <taxon>Sar</taxon>
        <taxon>Stramenopiles</taxon>
        <taxon>Ochrophyta</taxon>
        <taxon>PX clade</taxon>
        <taxon>Xanthophyceae</taxon>
        <taxon>Tribonematales</taxon>
        <taxon>Tribonemataceae</taxon>
        <taxon>Tribonema</taxon>
    </lineage>
</organism>
<comment type="caution">
    <text evidence="2">The sequence shown here is derived from an EMBL/GenBank/DDBJ whole genome shotgun (WGS) entry which is preliminary data.</text>
</comment>